<accession>A0A7Z2VRP7</accession>
<dbReference type="EMBL" id="CP051680">
    <property type="protein sequence ID" value="QJD87943.1"/>
    <property type="molecule type" value="Genomic_DNA"/>
</dbReference>
<proteinExistence type="predicted"/>
<evidence type="ECO:0000313" key="2">
    <source>
        <dbReference type="Proteomes" id="UP000502248"/>
    </source>
</evidence>
<reference evidence="1 2" key="1">
    <citation type="submission" date="2020-04" db="EMBL/GenBank/DDBJ databases">
        <title>Genome sequencing of novel species.</title>
        <authorList>
            <person name="Heo J."/>
            <person name="Kim S.-J."/>
            <person name="Kim J.-S."/>
            <person name="Hong S.-B."/>
            <person name="Kwon S.-W."/>
        </authorList>
    </citation>
    <scope>NUCLEOTIDE SEQUENCE [LARGE SCALE GENOMIC DNA]</scope>
    <source>
        <strain evidence="1 2">MFER-1</strain>
    </source>
</reference>
<dbReference type="Proteomes" id="UP000502248">
    <property type="component" value="Chromosome"/>
</dbReference>
<evidence type="ECO:0000313" key="1">
    <source>
        <dbReference type="EMBL" id="QJD87943.1"/>
    </source>
</evidence>
<dbReference type="Pfam" id="PF14169">
    <property type="entry name" value="YdjO"/>
    <property type="match status" value="1"/>
</dbReference>
<dbReference type="InterPro" id="IPR025916">
    <property type="entry name" value="YdjO"/>
</dbReference>
<dbReference type="KEGG" id="cheb:HH215_02245"/>
<keyword evidence="2" id="KW-1185">Reference proteome</keyword>
<dbReference type="AlphaFoldDB" id="A0A7Z2VRP7"/>
<sequence length="53" mass="6204">MIDTQIWICSNQDCNCWLRSEFSFSQMPLCPMCKSSMTNQTKPLPEIVRANIY</sequence>
<protein>
    <submittedName>
        <fullName evidence="1">Cold-shock protein</fullName>
    </submittedName>
</protein>
<gene>
    <name evidence="1" type="ORF">HH215_02245</name>
</gene>
<name>A0A7Z2VRP7_9BACL</name>
<organism evidence="1 2">
    <name type="scientific">Cohnella herbarum</name>
    <dbReference type="NCBI Taxonomy" id="2728023"/>
    <lineage>
        <taxon>Bacteria</taxon>
        <taxon>Bacillati</taxon>
        <taxon>Bacillota</taxon>
        <taxon>Bacilli</taxon>
        <taxon>Bacillales</taxon>
        <taxon>Paenibacillaceae</taxon>
        <taxon>Cohnella</taxon>
    </lineage>
</organism>